<gene>
    <name evidence="7" type="ORF">SAMN05216552_102768</name>
</gene>
<proteinExistence type="predicted"/>
<keyword evidence="8" id="KW-1185">Reference proteome</keyword>
<dbReference type="SUPFAM" id="SSF103473">
    <property type="entry name" value="MFS general substrate transporter"/>
    <property type="match status" value="1"/>
</dbReference>
<dbReference type="GO" id="GO:0046943">
    <property type="term" value="F:carboxylic acid transmembrane transporter activity"/>
    <property type="evidence" value="ECO:0007669"/>
    <property type="project" value="TreeGrafter"/>
</dbReference>
<dbReference type="GO" id="GO:0005886">
    <property type="term" value="C:plasma membrane"/>
    <property type="evidence" value="ECO:0007669"/>
    <property type="project" value="TreeGrafter"/>
</dbReference>
<feature type="transmembrane region" description="Helical" evidence="5">
    <location>
        <begin position="182"/>
        <end position="203"/>
    </location>
</feature>
<sequence>MDLRPGPGGMRDVAQLIDERPLSGFQIRVILLCCLTVLLDGYDIQTMALVVPSLAQEWNMPASAFGVALAASLLGIGLGSAFVAPFGDRWGRRPLIIGGLWLVGVASIATGLASTLPVLLAGRFLTGVGLAMGLTNATALVSDYAPARRRAALVTLMFCNVALGAFSAGFSAPALIGHFGWRSLFIIGGILPLVLGVLLLFALPESLRLLVAGKPGHRAIAPLLARLFPDVNPASIHAQQRDQERDQGQDQIRRRSVAELLSPAYRHRTLLLWYIFCLNLFVLYLLISWLPSLLREAGWEAAAAMRGAVMIQLGGIAGGLLISLAVDKGKAGGALLWAYTVSAASLAAFALLPATPPVWNTLLVVLGAGISGSQLALYALAAGFYPPALRATGLGWSTAIGRAGATAGPVAGGLLIQLQLGATATLGMLAAPLLLCALGAWLLPHNHNRRSA</sequence>
<feature type="transmembrane region" description="Helical" evidence="5">
    <location>
        <begin position="271"/>
        <end position="291"/>
    </location>
</feature>
<evidence type="ECO:0000313" key="8">
    <source>
        <dbReference type="Proteomes" id="UP000199391"/>
    </source>
</evidence>
<keyword evidence="4 5" id="KW-0472">Membrane</keyword>
<dbReference type="PANTHER" id="PTHR23508:SF10">
    <property type="entry name" value="CARBOXYLIC ACID TRANSPORTER PROTEIN HOMOLOG"/>
    <property type="match status" value="1"/>
</dbReference>
<dbReference type="Proteomes" id="UP000199391">
    <property type="component" value="Unassembled WGS sequence"/>
</dbReference>
<dbReference type="InterPro" id="IPR011701">
    <property type="entry name" value="MFS"/>
</dbReference>
<protein>
    <submittedName>
        <fullName evidence="7">MFS transporter, AAHS family, 4-hydroxybenzoate transporter</fullName>
    </submittedName>
</protein>
<feature type="transmembrane region" description="Helical" evidence="5">
    <location>
        <begin position="62"/>
        <end position="83"/>
    </location>
</feature>
<dbReference type="STRING" id="1035707.SAMN05216552_102768"/>
<feature type="transmembrane region" description="Helical" evidence="5">
    <location>
        <begin position="393"/>
        <end position="416"/>
    </location>
</feature>
<feature type="transmembrane region" description="Helical" evidence="5">
    <location>
        <begin position="95"/>
        <end position="114"/>
    </location>
</feature>
<dbReference type="Gene3D" id="1.20.1250.20">
    <property type="entry name" value="MFS general substrate transporter like domains"/>
    <property type="match status" value="1"/>
</dbReference>
<evidence type="ECO:0000256" key="3">
    <source>
        <dbReference type="ARBA" id="ARBA00022989"/>
    </source>
</evidence>
<evidence type="ECO:0000313" key="7">
    <source>
        <dbReference type="EMBL" id="SFV07898.1"/>
    </source>
</evidence>
<dbReference type="Pfam" id="PF07690">
    <property type="entry name" value="MFS_1"/>
    <property type="match status" value="1"/>
</dbReference>
<dbReference type="PANTHER" id="PTHR23508">
    <property type="entry name" value="CARBOXYLIC ACID TRANSPORTER PROTEIN HOMOLOG"/>
    <property type="match status" value="1"/>
</dbReference>
<reference evidence="8" key="1">
    <citation type="submission" date="2016-10" db="EMBL/GenBank/DDBJ databases">
        <authorList>
            <person name="Varghese N."/>
            <person name="Submissions S."/>
        </authorList>
    </citation>
    <scope>NUCLEOTIDE SEQUENCE [LARGE SCALE GENOMIC DNA]</scope>
    <source>
        <strain evidence="8">CGMCC 1.11014</strain>
    </source>
</reference>
<dbReference type="RefSeq" id="WP_177307468.1">
    <property type="nucleotide sequence ID" value="NZ_FPBO01000027.1"/>
</dbReference>
<dbReference type="AlphaFoldDB" id="A0A1I7LDX3"/>
<keyword evidence="2 5" id="KW-0812">Transmembrane</keyword>
<feature type="transmembrane region" description="Helical" evidence="5">
    <location>
        <begin position="422"/>
        <end position="443"/>
    </location>
</feature>
<dbReference type="InterPro" id="IPR036259">
    <property type="entry name" value="MFS_trans_sf"/>
</dbReference>
<evidence type="ECO:0000259" key="6">
    <source>
        <dbReference type="PROSITE" id="PS50850"/>
    </source>
</evidence>
<dbReference type="PROSITE" id="PS50850">
    <property type="entry name" value="MFS"/>
    <property type="match status" value="1"/>
</dbReference>
<organism evidence="7 8">
    <name type="scientific">Pseudoduganella namucuonensis</name>
    <dbReference type="NCBI Taxonomy" id="1035707"/>
    <lineage>
        <taxon>Bacteria</taxon>
        <taxon>Pseudomonadati</taxon>
        <taxon>Pseudomonadota</taxon>
        <taxon>Betaproteobacteria</taxon>
        <taxon>Burkholderiales</taxon>
        <taxon>Oxalobacteraceae</taxon>
        <taxon>Telluria group</taxon>
        <taxon>Pseudoduganella</taxon>
    </lineage>
</organism>
<dbReference type="EMBL" id="FPBO01000027">
    <property type="protein sequence ID" value="SFV07898.1"/>
    <property type="molecule type" value="Genomic_DNA"/>
</dbReference>
<accession>A0A1I7LDX3</accession>
<name>A0A1I7LDX3_9BURK</name>
<feature type="transmembrane region" description="Helical" evidence="5">
    <location>
        <begin position="334"/>
        <end position="352"/>
    </location>
</feature>
<feature type="transmembrane region" description="Helical" evidence="5">
    <location>
        <begin position="120"/>
        <end position="141"/>
    </location>
</feature>
<feature type="transmembrane region" description="Helical" evidence="5">
    <location>
        <begin position="303"/>
        <end position="322"/>
    </location>
</feature>
<dbReference type="CDD" id="cd17365">
    <property type="entry name" value="MFS_PcaK_like"/>
    <property type="match status" value="1"/>
</dbReference>
<evidence type="ECO:0000256" key="5">
    <source>
        <dbReference type="SAM" id="Phobius"/>
    </source>
</evidence>
<feature type="transmembrane region" description="Helical" evidence="5">
    <location>
        <begin position="358"/>
        <end position="381"/>
    </location>
</feature>
<feature type="transmembrane region" description="Helical" evidence="5">
    <location>
        <begin position="153"/>
        <end position="176"/>
    </location>
</feature>
<feature type="domain" description="Major facilitator superfamily (MFS) profile" evidence="6">
    <location>
        <begin position="29"/>
        <end position="448"/>
    </location>
</feature>
<evidence type="ECO:0000256" key="1">
    <source>
        <dbReference type="ARBA" id="ARBA00004141"/>
    </source>
</evidence>
<evidence type="ECO:0000256" key="4">
    <source>
        <dbReference type="ARBA" id="ARBA00023136"/>
    </source>
</evidence>
<keyword evidence="3 5" id="KW-1133">Transmembrane helix</keyword>
<comment type="subcellular location">
    <subcellularLocation>
        <location evidence="1">Membrane</location>
        <topology evidence="1">Multi-pass membrane protein</topology>
    </subcellularLocation>
</comment>
<dbReference type="InterPro" id="IPR020846">
    <property type="entry name" value="MFS_dom"/>
</dbReference>
<evidence type="ECO:0000256" key="2">
    <source>
        <dbReference type="ARBA" id="ARBA00022692"/>
    </source>
</evidence>